<accession>A0A098QVJ6</accession>
<dbReference type="SUPFAM" id="SSF141371">
    <property type="entry name" value="PilZ domain-like"/>
    <property type="match status" value="1"/>
</dbReference>
<dbReference type="AlphaFoldDB" id="A0A098QVJ6"/>
<dbReference type="Proteomes" id="UP000029692">
    <property type="component" value="Unassembled WGS sequence"/>
</dbReference>
<evidence type="ECO:0000313" key="3">
    <source>
        <dbReference type="Proteomes" id="UP000029692"/>
    </source>
</evidence>
<sequence length="111" mass="12599">MNTETERRRAPRYRLHQLVHLDMGREDFIPADGLNISTTGLACLTDLAQDVGSRMFTMFQLDPSSEESLVKCEGIVSRCDAKPNGEFEIGVEFTDILESDKRKIEEYLTQA</sequence>
<keyword evidence="3" id="KW-1185">Reference proteome</keyword>
<dbReference type="STRING" id="1480694.DC28_11505"/>
<gene>
    <name evidence="2" type="ORF">DC28_11505</name>
</gene>
<dbReference type="RefSeq" id="WP_037548628.1">
    <property type="nucleotide sequence ID" value="NZ_JNUP01000066.1"/>
</dbReference>
<reference evidence="2 3" key="1">
    <citation type="submission" date="2014-05" db="EMBL/GenBank/DDBJ databases">
        <title>De novo Genome Sequence of Spirocheata sp.</title>
        <authorList>
            <person name="Shivani Y."/>
            <person name="Subhash Y."/>
            <person name="Tushar L."/>
            <person name="Sasikala C."/>
            <person name="Ramana C.V."/>
        </authorList>
    </citation>
    <scope>NUCLEOTIDE SEQUENCE [LARGE SCALE GENOMIC DNA]</scope>
    <source>
        <strain evidence="2 3">JC230</strain>
    </source>
</reference>
<dbReference type="OrthoDB" id="6365490at2"/>
<name>A0A098QVJ6_9SPIO</name>
<feature type="domain" description="PilZ" evidence="1">
    <location>
        <begin position="6"/>
        <end position="109"/>
    </location>
</feature>
<comment type="caution">
    <text evidence="2">The sequence shown here is derived from an EMBL/GenBank/DDBJ whole genome shotgun (WGS) entry which is preliminary data.</text>
</comment>
<dbReference type="EMBL" id="JNUP01000066">
    <property type="protein sequence ID" value="KGE71413.1"/>
    <property type="molecule type" value="Genomic_DNA"/>
</dbReference>
<proteinExistence type="predicted"/>
<evidence type="ECO:0000259" key="1">
    <source>
        <dbReference type="Pfam" id="PF07238"/>
    </source>
</evidence>
<dbReference type="Gene3D" id="2.40.10.220">
    <property type="entry name" value="predicted glycosyltransferase like domains"/>
    <property type="match status" value="1"/>
</dbReference>
<dbReference type="Pfam" id="PF07238">
    <property type="entry name" value="PilZ"/>
    <property type="match status" value="1"/>
</dbReference>
<organism evidence="2 3">
    <name type="scientific">Spirochaeta lutea</name>
    <dbReference type="NCBI Taxonomy" id="1480694"/>
    <lineage>
        <taxon>Bacteria</taxon>
        <taxon>Pseudomonadati</taxon>
        <taxon>Spirochaetota</taxon>
        <taxon>Spirochaetia</taxon>
        <taxon>Spirochaetales</taxon>
        <taxon>Spirochaetaceae</taxon>
        <taxon>Spirochaeta</taxon>
    </lineage>
</organism>
<dbReference type="GO" id="GO:0035438">
    <property type="term" value="F:cyclic-di-GMP binding"/>
    <property type="evidence" value="ECO:0007669"/>
    <property type="project" value="InterPro"/>
</dbReference>
<dbReference type="InterPro" id="IPR009875">
    <property type="entry name" value="PilZ_domain"/>
</dbReference>
<protein>
    <recommendedName>
        <fullName evidence="1">PilZ domain-containing protein</fullName>
    </recommendedName>
</protein>
<evidence type="ECO:0000313" key="2">
    <source>
        <dbReference type="EMBL" id="KGE71413.1"/>
    </source>
</evidence>